<evidence type="ECO:0000256" key="1">
    <source>
        <dbReference type="SAM" id="Phobius"/>
    </source>
</evidence>
<keyword evidence="1" id="KW-1133">Transmembrane helix</keyword>
<keyword evidence="1" id="KW-0812">Transmembrane</keyword>
<dbReference type="KEGG" id="acae:HYG86_14895"/>
<dbReference type="RefSeq" id="WP_213166360.1">
    <property type="nucleotide sequence ID" value="NZ_CP058559.1"/>
</dbReference>
<dbReference type="InterPro" id="IPR035185">
    <property type="entry name" value="DUF5305"/>
</dbReference>
<evidence type="ECO:0000313" key="3">
    <source>
        <dbReference type="Proteomes" id="UP000516160"/>
    </source>
</evidence>
<dbReference type="AlphaFoldDB" id="A0A7G9WB99"/>
<feature type="transmembrane region" description="Helical" evidence="1">
    <location>
        <begin position="12"/>
        <end position="30"/>
    </location>
</feature>
<protein>
    <recommendedName>
        <fullName evidence="4">DUF5305 domain-containing protein</fullName>
    </recommendedName>
</protein>
<organism evidence="2 3">
    <name type="scientific">Alkalicella caledoniensis</name>
    <dbReference type="NCBI Taxonomy" id="2731377"/>
    <lineage>
        <taxon>Bacteria</taxon>
        <taxon>Bacillati</taxon>
        <taxon>Bacillota</taxon>
        <taxon>Clostridia</taxon>
        <taxon>Eubacteriales</taxon>
        <taxon>Proteinivoracaceae</taxon>
        <taxon>Alkalicella</taxon>
    </lineage>
</organism>
<dbReference type="EMBL" id="CP058559">
    <property type="protein sequence ID" value="QNO15961.1"/>
    <property type="molecule type" value="Genomic_DNA"/>
</dbReference>
<evidence type="ECO:0000313" key="2">
    <source>
        <dbReference type="EMBL" id="QNO15961.1"/>
    </source>
</evidence>
<accession>A0A7G9WB99</accession>
<dbReference type="Pfam" id="PF17231">
    <property type="entry name" value="DUF5305"/>
    <property type="match status" value="1"/>
</dbReference>
<sequence>MKKKISKNVRLGVIIFSIVIICGVLINIFVQRNEENEKAALYNYSNIANISYQVSLKPNSLFSERHLGETEVYLTEFVEHIDTDFTYEFNGESSANISGVYEIVAVLEGINNQGDGPKTVWKEEFIIKPSTDFNTVDGYLVITENIPLTLDKYIDFAEEVATYTRVRLASRLTVNMNINLAAETEHGMVEEKLAPSLVIPFGDNQFEILKNEIAEEKSLMGTMESIPSSSARILQIVIIVILVAVVVYTMVFTANAKPKGRYERKIEKVFKEHQERLVALQTEVINNHRITFRVKTFEDLVRVADELTRPIMYVYSHNYVDIKNFFVLDDIYIYLYDMSIIESNEPQEEGTSAP</sequence>
<gene>
    <name evidence="2" type="ORF">HYG86_14895</name>
</gene>
<reference evidence="2 3" key="1">
    <citation type="submission" date="2020-07" db="EMBL/GenBank/DDBJ databases">
        <title>Alkalicella. sp. LB2 genome.</title>
        <authorList>
            <person name="Postec A."/>
            <person name="Quemeneur M."/>
        </authorList>
    </citation>
    <scope>NUCLEOTIDE SEQUENCE [LARGE SCALE GENOMIC DNA]</scope>
    <source>
        <strain evidence="2 3">LB2</strain>
    </source>
</reference>
<proteinExistence type="predicted"/>
<keyword evidence="3" id="KW-1185">Reference proteome</keyword>
<feature type="transmembrane region" description="Helical" evidence="1">
    <location>
        <begin position="233"/>
        <end position="256"/>
    </location>
</feature>
<name>A0A7G9WB99_ALKCA</name>
<keyword evidence="1" id="KW-0472">Membrane</keyword>
<evidence type="ECO:0008006" key="4">
    <source>
        <dbReference type="Google" id="ProtNLM"/>
    </source>
</evidence>
<dbReference type="Proteomes" id="UP000516160">
    <property type="component" value="Chromosome"/>
</dbReference>